<dbReference type="InterPro" id="IPR029787">
    <property type="entry name" value="Nucleotide_cyclase"/>
</dbReference>
<keyword evidence="6" id="KW-1185">Reference proteome</keyword>
<dbReference type="Proteomes" id="UP000288587">
    <property type="component" value="Unassembled WGS sequence"/>
</dbReference>
<dbReference type="EC" id="2.7.7.65" evidence="1"/>
<dbReference type="SMART" id="SM00267">
    <property type="entry name" value="GGDEF"/>
    <property type="match status" value="1"/>
</dbReference>
<dbReference type="InterPro" id="IPR000160">
    <property type="entry name" value="GGDEF_dom"/>
</dbReference>
<feature type="transmembrane region" description="Helical" evidence="3">
    <location>
        <begin position="188"/>
        <end position="209"/>
    </location>
</feature>
<feature type="domain" description="GGDEF" evidence="4">
    <location>
        <begin position="252"/>
        <end position="383"/>
    </location>
</feature>
<evidence type="ECO:0000256" key="1">
    <source>
        <dbReference type="ARBA" id="ARBA00012528"/>
    </source>
</evidence>
<keyword evidence="3" id="KW-0472">Membrane</keyword>
<keyword evidence="3" id="KW-0812">Transmembrane</keyword>
<evidence type="ECO:0000313" key="5">
    <source>
        <dbReference type="EMBL" id="RVT83675.1"/>
    </source>
</evidence>
<organism evidence="5 6">
    <name type="scientific">Inhella crocodyli</name>
    <dbReference type="NCBI Taxonomy" id="2499851"/>
    <lineage>
        <taxon>Bacteria</taxon>
        <taxon>Pseudomonadati</taxon>
        <taxon>Pseudomonadota</taxon>
        <taxon>Betaproteobacteria</taxon>
        <taxon>Burkholderiales</taxon>
        <taxon>Sphaerotilaceae</taxon>
        <taxon>Inhella</taxon>
    </lineage>
</organism>
<protein>
    <recommendedName>
        <fullName evidence="1">diguanylate cyclase</fullName>
        <ecNumber evidence="1">2.7.7.65</ecNumber>
    </recommendedName>
</protein>
<dbReference type="OrthoDB" id="9813903at2"/>
<dbReference type="NCBIfam" id="TIGR00254">
    <property type="entry name" value="GGDEF"/>
    <property type="match status" value="1"/>
</dbReference>
<name>A0A437LE33_9BURK</name>
<feature type="transmembrane region" description="Helical" evidence="3">
    <location>
        <begin position="6"/>
        <end position="28"/>
    </location>
</feature>
<dbReference type="FunFam" id="3.30.70.270:FF:000001">
    <property type="entry name" value="Diguanylate cyclase domain protein"/>
    <property type="match status" value="1"/>
</dbReference>
<dbReference type="Gene3D" id="3.30.70.270">
    <property type="match status" value="1"/>
</dbReference>
<evidence type="ECO:0000313" key="6">
    <source>
        <dbReference type="Proteomes" id="UP000288587"/>
    </source>
</evidence>
<dbReference type="RefSeq" id="WP_127683639.1">
    <property type="nucleotide sequence ID" value="NZ_SACM01000004.1"/>
</dbReference>
<reference evidence="5 6" key="1">
    <citation type="submission" date="2019-01" db="EMBL/GenBank/DDBJ databases">
        <authorList>
            <person name="Chen W.-M."/>
        </authorList>
    </citation>
    <scope>NUCLEOTIDE SEQUENCE [LARGE SCALE GENOMIC DNA]</scope>
    <source>
        <strain evidence="5 6">CCP-18</strain>
    </source>
</reference>
<feature type="transmembrane region" description="Helical" evidence="3">
    <location>
        <begin position="61"/>
        <end position="82"/>
    </location>
</feature>
<dbReference type="GO" id="GO:1902201">
    <property type="term" value="P:negative regulation of bacterial-type flagellum-dependent cell motility"/>
    <property type="evidence" value="ECO:0007669"/>
    <property type="project" value="TreeGrafter"/>
</dbReference>
<dbReference type="AlphaFoldDB" id="A0A437LE33"/>
<dbReference type="Pfam" id="PF00990">
    <property type="entry name" value="GGDEF"/>
    <property type="match status" value="1"/>
</dbReference>
<dbReference type="PANTHER" id="PTHR45138">
    <property type="entry name" value="REGULATORY COMPONENTS OF SENSORY TRANSDUCTION SYSTEM"/>
    <property type="match status" value="1"/>
</dbReference>
<comment type="caution">
    <text evidence="5">The sequence shown here is derived from an EMBL/GenBank/DDBJ whole genome shotgun (WGS) entry which is preliminary data.</text>
</comment>
<dbReference type="InterPro" id="IPR050469">
    <property type="entry name" value="Diguanylate_Cyclase"/>
</dbReference>
<dbReference type="PANTHER" id="PTHR45138:SF9">
    <property type="entry name" value="DIGUANYLATE CYCLASE DGCM-RELATED"/>
    <property type="match status" value="1"/>
</dbReference>
<dbReference type="SUPFAM" id="SSF55073">
    <property type="entry name" value="Nucleotide cyclase"/>
    <property type="match status" value="1"/>
</dbReference>
<gene>
    <name evidence="5" type="ORF">EOD73_13950</name>
</gene>
<dbReference type="PROSITE" id="PS50887">
    <property type="entry name" value="GGDEF"/>
    <property type="match status" value="1"/>
</dbReference>
<comment type="catalytic activity">
    <reaction evidence="2">
        <text>2 GTP = 3',3'-c-di-GMP + 2 diphosphate</text>
        <dbReference type="Rhea" id="RHEA:24898"/>
        <dbReference type="ChEBI" id="CHEBI:33019"/>
        <dbReference type="ChEBI" id="CHEBI:37565"/>
        <dbReference type="ChEBI" id="CHEBI:58805"/>
        <dbReference type="EC" id="2.7.7.65"/>
    </reaction>
</comment>
<dbReference type="GO" id="GO:0052621">
    <property type="term" value="F:diguanylate cyclase activity"/>
    <property type="evidence" value="ECO:0007669"/>
    <property type="project" value="UniProtKB-EC"/>
</dbReference>
<sequence>MNLHLPTVLLFAGLLTAVITLGLGLLAWRERRAYLLHWTAALVTTFAGMLLFALRGTAPDLLTVVMANVLLLGNLLFTLSGYQRLFDQPVPVRAMLALAVLQFGVYAWLTFGVDDYSSRVLVFNATLVALSVASALVLRQQSRRLGWAVLALPIGAHLVQALLGLVRIGLTLQSTEPATNLMAASQGHVVAIMLNSLAAMALAFGFLSLHAGDLLEALEQQAATDPLTGLANRRGFDRALANEWERHQRRGSPLAVIVIDIDHFKQINDTQGHAAGDAALRHLGQVLRKHLRPYDLSCRLGGEEFCVVETDTDLEGARRSAERLRQSDLTYGQGPQGQALSMTISMGVALAHAGDQSPHDAIRRADAALYRAKQAGRNRVEVG</sequence>
<feature type="transmembrane region" description="Helical" evidence="3">
    <location>
        <begin position="119"/>
        <end position="138"/>
    </location>
</feature>
<dbReference type="GO" id="GO:0043709">
    <property type="term" value="P:cell adhesion involved in single-species biofilm formation"/>
    <property type="evidence" value="ECO:0007669"/>
    <property type="project" value="TreeGrafter"/>
</dbReference>
<feature type="transmembrane region" description="Helical" evidence="3">
    <location>
        <begin position="145"/>
        <end position="168"/>
    </location>
</feature>
<feature type="transmembrane region" description="Helical" evidence="3">
    <location>
        <begin position="94"/>
        <end position="113"/>
    </location>
</feature>
<evidence type="ECO:0000259" key="4">
    <source>
        <dbReference type="PROSITE" id="PS50887"/>
    </source>
</evidence>
<feature type="transmembrane region" description="Helical" evidence="3">
    <location>
        <begin position="35"/>
        <end position="55"/>
    </location>
</feature>
<accession>A0A437LE33</accession>
<proteinExistence type="predicted"/>
<dbReference type="CDD" id="cd01949">
    <property type="entry name" value="GGDEF"/>
    <property type="match status" value="1"/>
</dbReference>
<keyword evidence="3" id="KW-1133">Transmembrane helix</keyword>
<dbReference type="EMBL" id="SACM01000004">
    <property type="protein sequence ID" value="RVT83675.1"/>
    <property type="molecule type" value="Genomic_DNA"/>
</dbReference>
<evidence type="ECO:0000256" key="3">
    <source>
        <dbReference type="SAM" id="Phobius"/>
    </source>
</evidence>
<evidence type="ECO:0000256" key="2">
    <source>
        <dbReference type="ARBA" id="ARBA00034247"/>
    </source>
</evidence>
<dbReference type="GO" id="GO:0005886">
    <property type="term" value="C:plasma membrane"/>
    <property type="evidence" value="ECO:0007669"/>
    <property type="project" value="TreeGrafter"/>
</dbReference>
<dbReference type="InterPro" id="IPR043128">
    <property type="entry name" value="Rev_trsase/Diguanyl_cyclase"/>
</dbReference>